<dbReference type="InterPro" id="IPR002109">
    <property type="entry name" value="Glutaredoxin"/>
</dbReference>
<reference evidence="6 7" key="1">
    <citation type="submission" date="2020-04" db="EMBL/GenBank/DDBJ databases">
        <authorList>
            <person name="Alioto T."/>
            <person name="Alioto T."/>
            <person name="Gomez Garrido J."/>
        </authorList>
    </citation>
    <scope>NUCLEOTIDE SEQUENCE [LARGE SCALE GENOMIC DNA]</scope>
</reference>
<dbReference type="GO" id="GO:0046872">
    <property type="term" value="F:metal ion binding"/>
    <property type="evidence" value="ECO:0007669"/>
    <property type="project" value="UniProtKB-KW"/>
</dbReference>
<evidence type="ECO:0000259" key="5">
    <source>
        <dbReference type="Pfam" id="PF00462"/>
    </source>
</evidence>
<dbReference type="Proteomes" id="UP000494165">
    <property type="component" value="Unassembled WGS sequence"/>
</dbReference>
<comment type="caution">
    <text evidence="6">The sequence shown here is derived from an EMBL/GenBank/DDBJ whole genome shotgun (WGS) entry which is preliminary data.</text>
</comment>
<accession>A0A8S1D176</accession>
<dbReference type="NCBIfam" id="TIGR00365">
    <property type="entry name" value="Grx4 family monothiol glutaredoxin"/>
    <property type="match status" value="1"/>
</dbReference>
<dbReference type="PANTHER" id="PTHR10293:SF73">
    <property type="entry name" value="GLUTAREDOXIN-3"/>
    <property type="match status" value="1"/>
</dbReference>
<dbReference type="SUPFAM" id="SSF52833">
    <property type="entry name" value="Thioredoxin-like"/>
    <property type="match status" value="2"/>
</dbReference>
<keyword evidence="1" id="KW-0479">Metal-binding</keyword>
<dbReference type="InterPro" id="IPR033658">
    <property type="entry name" value="GRX_PICOT-like"/>
</dbReference>
<dbReference type="PANTHER" id="PTHR10293">
    <property type="entry name" value="GLUTAREDOXIN FAMILY MEMBER"/>
    <property type="match status" value="1"/>
</dbReference>
<gene>
    <name evidence="6" type="ORF">CLODIP_2_CD13796</name>
</gene>
<dbReference type="GO" id="GO:0006879">
    <property type="term" value="P:intracellular iron ion homeostasis"/>
    <property type="evidence" value="ECO:0007669"/>
    <property type="project" value="TreeGrafter"/>
</dbReference>
<dbReference type="OrthoDB" id="415696at2759"/>
<dbReference type="Gene3D" id="3.40.30.10">
    <property type="entry name" value="Glutaredoxin"/>
    <property type="match status" value="2"/>
</dbReference>
<evidence type="ECO:0000256" key="3">
    <source>
        <dbReference type="ARBA" id="ARBA00023014"/>
    </source>
</evidence>
<proteinExistence type="predicted"/>
<evidence type="ECO:0008006" key="8">
    <source>
        <dbReference type="Google" id="ProtNLM"/>
    </source>
</evidence>
<evidence type="ECO:0000313" key="6">
    <source>
        <dbReference type="EMBL" id="CAB3374064.1"/>
    </source>
</evidence>
<evidence type="ECO:0000313" key="7">
    <source>
        <dbReference type="Proteomes" id="UP000494165"/>
    </source>
</evidence>
<dbReference type="GO" id="GO:0005634">
    <property type="term" value="C:nucleus"/>
    <property type="evidence" value="ECO:0007669"/>
    <property type="project" value="TreeGrafter"/>
</dbReference>
<name>A0A8S1D176_9INSE</name>
<sequence>MSVQKIETEEQFDQSLQSSNRVVVYFCEEWETNYATLSASVETAAKSFKDVSFYKILAEKFPKIALKYGVTEVPTFLIFQGGQETGRVNGANIAELTVKLHTDSKKVVFSYPYKSDAEGDEFYKGLVNKAPVLLFMKGDPKEPRCGFSRQIVSLLDGINATYSTFDILKDENVRQGLKTFAEWPTYPQLWIKGDLIGGLDIVREMLENGELEAALKG</sequence>
<keyword evidence="2" id="KW-0408">Iron</keyword>
<dbReference type="FunFam" id="3.40.30.10:FF:000012">
    <property type="entry name" value="Monothiol glutaredoxin"/>
    <property type="match status" value="1"/>
</dbReference>
<feature type="domain" description="Thioredoxin" evidence="4">
    <location>
        <begin position="6"/>
        <end position="95"/>
    </location>
</feature>
<dbReference type="InterPro" id="IPR013766">
    <property type="entry name" value="Thioredoxin_domain"/>
</dbReference>
<dbReference type="CDD" id="cd03028">
    <property type="entry name" value="GRX_PICOT_like"/>
    <property type="match status" value="1"/>
</dbReference>
<dbReference type="PROSITE" id="PS51354">
    <property type="entry name" value="GLUTAREDOXIN_2"/>
    <property type="match status" value="1"/>
</dbReference>
<evidence type="ECO:0000256" key="1">
    <source>
        <dbReference type="ARBA" id="ARBA00022723"/>
    </source>
</evidence>
<evidence type="ECO:0000259" key="4">
    <source>
        <dbReference type="Pfam" id="PF00085"/>
    </source>
</evidence>
<organism evidence="6 7">
    <name type="scientific">Cloeon dipterum</name>
    <dbReference type="NCBI Taxonomy" id="197152"/>
    <lineage>
        <taxon>Eukaryota</taxon>
        <taxon>Metazoa</taxon>
        <taxon>Ecdysozoa</taxon>
        <taxon>Arthropoda</taxon>
        <taxon>Hexapoda</taxon>
        <taxon>Insecta</taxon>
        <taxon>Pterygota</taxon>
        <taxon>Palaeoptera</taxon>
        <taxon>Ephemeroptera</taxon>
        <taxon>Pisciforma</taxon>
        <taxon>Baetidae</taxon>
        <taxon>Cloeon</taxon>
    </lineage>
</organism>
<dbReference type="Pfam" id="PF00462">
    <property type="entry name" value="Glutaredoxin"/>
    <property type="match status" value="1"/>
</dbReference>
<feature type="domain" description="Glutaredoxin" evidence="5">
    <location>
        <begin position="132"/>
        <end position="196"/>
    </location>
</feature>
<dbReference type="InterPro" id="IPR036249">
    <property type="entry name" value="Thioredoxin-like_sf"/>
</dbReference>
<keyword evidence="7" id="KW-1185">Reference proteome</keyword>
<dbReference type="GO" id="GO:0051536">
    <property type="term" value="F:iron-sulfur cluster binding"/>
    <property type="evidence" value="ECO:0007669"/>
    <property type="project" value="UniProtKB-KW"/>
</dbReference>
<dbReference type="GO" id="GO:0005829">
    <property type="term" value="C:cytosol"/>
    <property type="evidence" value="ECO:0007669"/>
    <property type="project" value="TreeGrafter"/>
</dbReference>
<dbReference type="Pfam" id="PF00085">
    <property type="entry name" value="Thioredoxin"/>
    <property type="match status" value="1"/>
</dbReference>
<dbReference type="InterPro" id="IPR004480">
    <property type="entry name" value="Monothiol_GRX-rel"/>
</dbReference>
<keyword evidence="3" id="KW-0411">Iron-sulfur</keyword>
<dbReference type="EMBL" id="CADEPI010000093">
    <property type="protein sequence ID" value="CAB3374064.1"/>
    <property type="molecule type" value="Genomic_DNA"/>
</dbReference>
<evidence type="ECO:0000256" key="2">
    <source>
        <dbReference type="ARBA" id="ARBA00023004"/>
    </source>
</evidence>
<protein>
    <recommendedName>
        <fullName evidence="8">Thioredoxin domain-containing protein</fullName>
    </recommendedName>
</protein>
<dbReference type="AlphaFoldDB" id="A0A8S1D176"/>